<feature type="domain" description="CUT" evidence="13">
    <location>
        <begin position="565"/>
        <end position="651"/>
    </location>
</feature>
<keyword evidence="3 10" id="KW-0805">Transcription regulation</keyword>
<feature type="compositionally biased region" description="Polar residues" evidence="11">
    <location>
        <begin position="1057"/>
        <end position="1075"/>
    </location>
</feature>
<evidence type="ECO:0000256" key="3">
    <source>
        <dbReference type="ARBA" id="ARBA00023015"/>
    </source>
</evidence>
<evidence type="ECO:0000256" key="4">
    <source>
        <dbReference type="ARBA" id="ARBA00023125"/>
    </source>
</evidence>
<feature type="compositionally biased region" description="Polar residues" evidence="11">
    <location>
        <begin position="753"/>
        <end position="771"/>
    </location>
</feature>
<proteinExistence type="inferred from homology"/>
<keyword evidence="6 10" id="KW-0804">Transcription</keyword>
<dbReference type="FunFam" id="1.10.260.40:FF:000005">
    <property type="entry name" value="One cut domain family member"/>
    <property type="match status" value="1"/>
</dbReference>
<protein>
    <recommendedName>
        <fullName evidence="10">One cut domain family member</fullName>
    </recommendedName>
</protein>
<reference evidence="14" key="1">
    <citation type="submission" date="2024-06" db="EMBL/GenBank/DDBJ databases">
        <authorList>
            <person name="Liu X."/>
            <person name="Lenzi L."/>
            <person name="Haldenby T S."/>
            <person name="Uol C."/>
        </authorList>
    </citation>
    <scope>NUCLEOTIDE SEQUENCE</scope>
</reference>
<feature type="region of interest" description="Disordered" evidence="11">
    <location>
        <begin position="264"/>
        <end position="288"/>
    </location>
</feature>
<dbReference type="PROSITE" id="PS51042">
    <property type="entry name" value="CUT"/>
    <property type="match status" value="1"/>
</dbReference>
<name>A0AAV2T2P5_CALDB</name>
<dbReference type="SUPFAM" id="SSF47413">
    <property type="entry name" value="lambda repressor-like DNA-binding domains"/>
    <property type="match status" value="1"/>
</dbReference>
<dbReference type="Pfam" id="PF02376">
    <property type="entry name" value="CUT"/>
    <property type="match status" value="1"/>
</dbReference>
<keyword evidence="7 8" id="KW-0539">Nucleus</keyword>
<evidence type="ECO:0000313" key="15">
    <source>
        <dbReference type="Proteomes" id="UP001497525"/>
    </source>
</evidence>
<feature type="region of interest" description="Disordered" evidence="11">
    <location>
        <begin position="204"/>
        <end position="225"/>
    </location>
</feature>
<evidence type="ECO:0000256" key="6">
    <source>
        <dbReference type="ARBA" id="ARBA00023163"/>
    </source>
</evidence>
<comment type="subcellular location">
    <subcellularLocation>
        <location evidence="1 8 9">Nucleus</location>
    </subcellularLocation>
</comment>
<evidence type="ECO:0000256" key="9">
    <source>
        <dbReference type="RuleBase" id="RU000682"/>
    </source>
</evidence>
<dbReference type="AlphaFoldDB" id="A0AAV2T2P5"/>
<feature type="compositionally biased region" description="Polar residues" evidence="11">
    <location>
        <begin position="140"/>
        <end position="151"/>
    </location>
</feature>
<feature type="region of interest" description="Disordered" evidence="11">
    <location>
        <begin position="732"/>
        <end position="791"/>
    </location>
</feature>
<feature type="region of interest" description="Disordered" evidence="11">
    <location>
        <begin position="1052"/>
        <end position="1110"/>
    </location>
</feature>
<dbReference type="SUPFAM" id="SSF46689">
    <property type="entry name" value="Homeodomain-like"/>
    <property type="match status" value="1"/>
</dbReference>
<feature type="compositionally biased region" description="Basic and acidic residues" evidence="11">
    <location>
        <begin position="7"/>
        <end position="18"/>
    </location>
</feature>
<feature type="compositionally biased region" description="Low complexity" evidence="11">
    <location>
        <begin position="741"/>
        <end position="751"/>
    </location>
</feature>
<feature type="region of interest" description="Disordered" evidence="11">
    <location>
        <begin position="1"/>
        <end position="38"/>
    </location>
</feature>
<keyword evidence="4 8" id="KW-0238">DNA-binding</keyword>
<dbReference type="GO" id="GO:0005634">
    <property type="term" value="C:nucleus"/>
    <property type="evidence" value="ECO:0007669"/>
    <property type="project" value="UniProtKB-SubCell"/>
</dbReference>
<dbReference type="CDD" id="cd00086">
    <property type="entry name" value="homeodomain"/>
    <property type="match status" value="1"/>
</dbReference>
<dbReference type="InterPro" id="IPR010982">
    <property type="entry name" value="Lambda_DNA-bd_dom_sf"/>
</dbReference>
<comment type="caution">
    <text evidence="14">The sequence shown here is derived from an EMBL/GenBank/DDBJ whole genome shotgun (WGS) entry which is preliminary data.</text>
</comment>
<sequence>MLGQVHILKEELDERLTDGEEEEEEEEEGQEPEDESSSLYFLGTSKKNGHVTITSTNLNELNNSVLSIAGLAESAVDCSRLNSTLPNCSSESILSATAGNENPYYSDHDQLSQSLMTSFQADRNQESDSLDLSRGRNSDTEQSPIEPSMSNYQLSDLKSLTSSLSELPASDSVTYAHASPSLEANNVSLTNERATSLSTRSANLTFKSNSSPPSPHHLDLPDLLTTDNAHLPHTQMTNESEETDMNEEIPAGYLANDEAVIQSQQSMRQIASQQHEQQLQPQQQRLREQSLSETDLNFLSEPPNGSTDSTSMSNYTTLTAVHALPSINSVSDHFTATRTSENTNSVDSTVAAAAGVMSYMQQHGPINYGMGGNLKSMNCLESKSFTNWGAVDFELSHGNEPNLYRDHSAYNPLLLPNGQRIPNPNGAVKTHLGPPNSITPDNNLPLVRPYSSAVGELTTDEMSEVSAPPLQTVQMRGNNGVVAEAVNFRPSQPQMCYTYTRQEMDLKPELKGVINTAQLPHGQGPLPAHPSRTVVLGGPIGPQHLPPGPMGLPGGMPVMHPHRIAHPMQEMEEINTKALAQRISAELKRYSIPQAVFAQRVLCRSQGTLSDLLRNPKPWSKLKSGRETFRRMWKWLQEPEFQRMSALRLAACKRKDLEHTKQDEGRQPKKPRLVFTDIQRRTLHAIFKETKRPSKEMQSTIAQQLGLEVSTVANFFMNARRRSLDKWQEDVSKASSLAETPSPGSPSSRSGHLNRSNSANVCEIGQANTFSPGPRRPPGNTVTFSTPGSELGYPVGARNDFGRITRAGSLGGCNNLSIPPGTPSLGQSLGCGNNLFNAVHRSAVQNPAFLHSNTQTNLSSHCYNNGSISEAANNYSSTPLHGQNVGHSPHQLSQAHLHQTPQQFGLQQAHSQQFSIPQQQPRQLFNPVNFLERGENHTSAPIGNGLGPSLLREPAYRPTNAQRPHPAFAFPPSGLHPHQSVGAPHLGLFHPGMNSAAAVRNHFLMRDFPGGAQFDHSFLNTMSSGQRVLTEQALELCSSLAAANAASLSADNVGGESANTNGEFSSGPQSKSPSAELNKAVIQEKGDSLSDDRQSSGEQTPNPSHEQIDEATSIPLSQLDGLRQNYFSSSELTQIKGDIAGLNDSICGLVSSDDADLSEELNGCDSDQS</sequence>
<dbReference type="Gene3D" id="1.10.260.40">
    <property type="entry name" value="lambda repressor-like DNA-binding domains"/>
    <property type="match status" value="1"/>
</dbReference>
<feature type="compositionally biased region" description="Basic and acidic residues" evidence="11">
    <location>
        <begin position="123"/>
        <end position="139"/>
    </location>
</feature>
<feature type="compositionally biased region" description="Basic and acidic residues" evidence="11">
    <location>
        <begin position="1082"/>
        <end position="1095"/>
    </location>
</feature>
<feature type="region of interest" description="Disordered" evidence="11">
    <location>
        <begin position="937"/>
        <end position="976"/>
    </location>
</feature>
<feature type="compositionally biased region" description="Polar residues" evidence="11">
    <location>
        <begin position="1096"/>
        <end position="1105"/>
    </location>
</feature>
<evidence type="ECO:0000259" key="12">
    <source>
        <dbReference type="PROSITE" id="PS50071"/>
    </source>
</evidence>
<feature type="compositionally biased region" description="Acidic residues" evidence="11">
    <location>
        <begin position="19"/>
        <end position="36"/>
    </location>
</feature>
<dbReference type="EMBL" id="CAXLJL010000079">
    <property type="protein sequence ID" value="CAL5131091.1"/>
    <property type="molecule type" value="Genomic_DNA"/>
</dbReference>
<feature type="domain" description="Homeobox" evidence="12">
    <location>
        <begin position="666"/>
        <end position="726"/>
    </location>
</feature>
<comment type="similarity">
    <text evidence="2 10">Belongs to the CUT homeobox family.</text>
</comment>
<dbReference type="InterPro" id="IPR009057">
    <property type="entry name" value="Homeodomain-like_sf"/>
</dbReference>
<evidence type="ECO:0000256" key="10">
    <source>
        <dbReference type="RuleBase" id="RU361129"/>
    </source>
</evidence>
<dbReference type="Gene3D" id="1.10.10.60">
    <property type="entry name" value="Homeodomain-like"/>
    <property type="match status" value="1"/>
</dbReference>
<evidence type="ECO:0000256" key="2">
    <source>
        <dbReference type="ARBA" id="ARBA00008190"/>
    </source>
</evidence>
<dbReference type="GO" id="GO:0000978">
    <property type="term" value="F:RNA polymerase II cis-regulatory region sequence-specific DNA binding"/>
    <property type="evidence" value="ECO:0007669"/>
    <property type="project" value="TreeGrafter"/>
</dbReference>
<feature type="DNA-binding region" description="Homeobox" evidence="8">
    <location>
        <begin position="668"/>
        <end position="727"/>
    </location>
</feature>
<feature type="compositionally biased region" description="Low complexity" evidence="11">
    <location>
        <begin position="272"/>
        <end position="284"/>
    </location>
</feature>
<dbReference type="Pfam" id="PF00046">
    <property type="entry name" value="Homeodomain"/>
    <property type="match status" value="1"/>
</dbReference>
<feature type="region of interest" description="Disordered" evidence="11">
    <location>
        <begin position="120"/>
        <end position="151"/>
    </location>
</feature>
<evidence type="ECO:0000256" key="11">
    <source>
        <dbReference type="SAM" id="MobiDB-lite"/>
    </source>
</evidence>
<dbReference type="PANTHER" id="PTHR14057">
    <property type="entry name" value="TRANSCRIPTION FACTOR ONECUT"/>
    <property type="match status" value="1"/>
</dbReference>
<dbReference type="FunFam" id="1.10.10.60:FF:000054">
    <property type="entry name" value="One cut domain family member"/>
    <property type="match status" value="1"/>
</dbReference>
<dbReference type="SMART" id="SM01109">
    <property type="entry name" value="CUT"/>
    <property type="match status" value="1"/>
</dbReference>
<evidence type="ECO:0000256" key="1">
    <source>
        <dbReference type="ARBA" id="ARBA00004123"/>
    </source>
</evidence>
<organism evidence="14 15">
    <name type="scientific">Calicophoron daubneyi</name>
    <name type="common">Rumen fluke</name>
    <name type="synonym">Paramphistomum daubneyi</name>
    <dbReference type="NCBI Taxonomy" id="300641"/>
    <lineage>
        <taxon>Eukaryota</taxon>
        <taxon>Metazoa</taxon>
        <taxon>Spiralia</taxon>
        <taxon>Lophotrochozoa</taxon>
        <taxon>Platyhelminthes</taxon>
        <taxon>Trematoda</taxon>
        <taxon>Digenea</taxon>
        <taxon>Plagiorchiida</taxon>
        <taxon>Pronocephalata</taxon>
        <taxon>Paramphistomoidea</taxon>
        <taxon>Paramphistomidae</taxon>
        <taxon>Calicophoron</taxon>
    </lineage>
</organism>
<accession>A0AAV2T2P5</accession>
<dbReference type="PROSITE" id="PS50071">
    <property type="entry name" value="HOMEOBOX_2"/>
    <property type="match status" value="1"/>
</dbReference>
<dbReference type="InterPro" id="IPR003350">
    <property type="entry name" value="CUT_dom"/>
</dbReference>
<evidence type="ECO:0000256" key="5">
    <source>
        <dbReference type="ARBA" id="ARBA00023155"/>
    </source>
</evidence>
<evidence type="ECO:0000259" key="13">
    <source>
        <dbReference type="PROSITE" id="PS51042"/>
    </source>
</evidence>
<dbReference type="InterPro" id="IPR051649">
    <property type="entry name" value="CUT_Homeobox"/>
</dbReference>
<dbReference type="GO" id="GO:0000981">
    <property type="term" value="F:DNA-binding transcription factor activity, RNA polymerase II-specific"/>
    <property type="evidence" value="ECO:0007669"/>
    <property type="project" value="TreeGrafter"/>
</dbReference>
<evidence type="ECO:0000256" key="7">
    <source>
        <dbReference type="ARBA" id="ARBA00023242"/>
    </source>
</evidence>
<dbReference type="InterPro" id="IPR001356">
    <property type="entry name" value="HD"/>
</dbReference>
<dbReference type="Proteomes" id="UP001497525">
    <property type="component" value="Unassembled WGS sequence"/>
</dbReference>
<dbReference type="PANTHER" id="PTHR14057:SF47">
    <property type="entry name" value="HOMEOBOX PROTEIN ONECUT"/>
    <property type="match status" value="1"/>
</dbReference>
<evidence type="ECO:0000256" key="8">
    <source>
        <dbReference type="PROSITE-ProRule" id="PRU00108"/>
    </source>
</evidence>
<dbReference type="SMART" id="SM00389">
    <property type="entry name" value="HOX"/>
    <property type="match status" value="1"/>
</dbReference>
<evidence type="ECO:0000313" key="14">
    <source>
        <dbReference type="EMBL" id="CAL5131091.1"/>
    </source>
</evidence>
<gene>
    <name evidence="14" type="ORF">CDAUBV1_LOCUS3275</name>
</gene>
<keyword evidence="5 8" id="KW-0371">Homeobox</keyword>